<dbReference type="EMBL" id="DSOV01000043">
    <property type="protein sequence ID" value="HEN42699.1"/>
    <property type="molecule type" value="Genomic_DNA"/>
</dbReference>
<gene>
    <name evidence="1" type="ORF">ENQ87_10040</name>
</gene>
<dbReference type="AlphaFoldDB" id="A0A831XER5"/>
<name>A0A831XER5_GEOME</name>
<comment type="caution">
    <text evidence="1">The sequence shown here is derived from an EMBL/GenBank/DDBJ whole genome shotgun (WGS) entry which is preliminary data.</text>
</comment>
<accession>A0A831XER5</accession>
<organism evidence="1">
    <name type="scientific">Geobacter metallireducens</name>
    <dbReference type="NCBI Taxonomy" id="28232"/>
    <lineage>
        <taxon>Bacteria</taxon>
        <taxon>Pseudomonadati</taxon>
        <taxon>Thermodesulfobacteriota</taxon>
        <taxon>Desulfuromonadia</taxon>
        <taxon>Geobacterales</taxon>
        <taxon>Geobacteraceae</taxon>
        <taxon>Geobacter</taxon>
    </lineage>
</organism>
<evidence type="ECO:0000313" key="1">
    <source>
        <dbReference type="EMBL" id="HEN42699.1"/>
    </source>
</evidence>
<reference evidence="1" key="1">
    <citation type="journal article" date="2020" name="mSystems">
        <title>Genome- and Community-Level Interaction Insights into Carbon Utilization and Element Cycling Functions of Hydrothermarchaeota in Hydrothermal Sediment.</title>
        <authorList>
            <person name="Zhou Z."/>
            <person name="Liu Y."/>
            <person name="Xu W."/>
            <person name="Pan J."/>
            <person name="Luo Z.H."/>
            <person name="Li M."/>
        </authorList>
    </citation>
    <scope>NUCLEOTIDE SEQUENCE [LARGE SCALE GENOMIC DNA]</scope>
    <source>
        <strain evidence="1">SpSt-349</strain>
    </source>
</reference>
<sequence length="174" mass="19978">MPETNQPTREQGEETVINKDDFAIVTVDDEIRADGLCKALLRQFYDWLQAGGMPPQEATLVANGADYYVRDFLVGYKHRSLFDERPGIVRQFAGNWYIVNTVEPSLEELAGHLRGVCSFYRFLRGRGLIDGDFLSAMEQECGDEAFYEGRIRSFWEIEGDGYLAWERECSLKQN</sequence>
<protein>
    <submittedName>
        <fullName evidence="1">Uncharacterized protein</fullName>
    </submittedName>
</protein>
<proteinExistence type="predicted"/>